<dbReference type="RefSeq" id="WP_157386670.1">
    <property type="nucleotide sequence ID" value="NZ_WRPP01000001.1"/>
</dbReference>
<sequence length="109" mass="12439">MNPNNAATQSDSPRQAAEPATDALFDRAEVERLRTQWQQIQGEFVDNPHDAVKGADALLTETIEQLTTVCIRHREALSHRWSRESSDDTENLRQALRSYRSLFDKLVTT</sequence>
<evidence type="ECO:0000313" key="2">
    <source>
        <dbReference type="EMBL" id="MVU77310.1"/>
    </source>
</evidence>
<gene>
    <name evidence="2" type="ORF">GPX89_08630</name>
</gene>
<feature type="region of interest" description="Disordered" evidence="1">
    <location>
        <begin position="1"/>
        <end position="21"/>
    </location>
</feature>
<dbReference type="AlphaFoldDB" id="A0A7K1USJ9"/>
<protein>
    <submittedName>
        <fullName evidence="2">Uncharacterized protein</fullName>
    </submittedName>
</protein>
<evidence type="ECO:0000313" key="3">
    <source>
        <dbReference type="Proteomes" id="UP000466794"/>
    </source>
</evidence>
<dbReference type="EMBL" id="WRPP01000001">
    <property type="protein sequence ID" value="MVU77310.1"/>
    <property type="molecule type" value="Genomic_DNA"/>
</dbReference>
<reference evidence="2 3" key="1">
    <citation type="submission" date="2019-12" db="EMBL/GenBank/DDBJ databases">
        <title>Nocardia sp. nov. ET3-3 isolated from soil.</title>
        <authorList>
            <person name="Kanchanasin P."/>
            <person name="Tanasupawat S."/>
            <person name="Yuki M."/>
            <person name="Kudo T."/>
        </authorList>
    </citation>
    <scope>NUCLEOTIDE SEQUENCE [LARGE SCALE GENOMIC DNA]</scope>
    <source>
        <strain evidence="2 3">ET3-3</strain>
    </source>
</reference>
<dbReference type="Proteomes" id="UP000466794">
    <property type="component" value="Unassembled WGS sequence"/>
</dbReference>
<keyword evidence="3" id="KW-1185">Reference proteome</keyword>
<comment type="caution">
    <text evidence="2">The sequence shown here is derived from an EMBL/GenBank/DDBJ whole genome shotgun (WGS) entry which is preliminary data.</text>
</comment>
<organism evidence="2 3">
    <name type="scientific">Nocardia terrae</name>
    <dbReference type="NCBI Taxonomy" id="2675851"/>
    <lineage>
        <taxon>Bacteria</taxon>
        <taxon>Bacillati</taxon>
        <taxon>Actinomycetota</taxon>
        <taxon>Actinomycetes</taxon>
        <taxon>Mycobacteriales</taxon>
        <taxon>Nocardiaceae</taxon>
        <taxon>Nocardia</taxon>
    </lineage>
</organism>
<proteinExistence type="predicted"/>
<accession>A0A7K1USJ9</accession>
<feature type="compositionally biased region" description="Polar residues" evidence="1">
    <location>
        <begin position="1"/>
        <end position="13"/>
    </location>
</feature>
<evidence type="ECO:0000256" key="1">
    <source>
        <dbReference type="SAM" id="MobiDB-lite"/>
    </source>
</evidence>
<name>A0A7K1USJ9_9NOCA</name>